<dbReference type="InterPro" id="IPR002130">
    <property type="entry name" value="Cyclophilin-type_PPIase_dom"/>
</dbReference>
<feature type="signal peptide" evidence="4">
    <location>
        <begin position="1"/>
        <end position="23"/>
    </location>
</feature>
<dbReference type="GO" id="GO:0006457">
    <property type="term" value="P:protein folding"/>
    <property type="evidence" value="ECO:0007669"/>
    <property type="project" value="InterPro"/>
</dbReference>
<evidence type="ECO:0000313" key="6">
    <source>
        <dbReference type="EMBL" id="VFK55437.1"/>
    </source>
</evidence>
<proteinExistence type="inferred from homology"/>
<dbReference type="InterPro" id="IPR029000">
    <property type="entry name" value="Cyclophilin-like_dom_sf"/>
</dbReference>
<evidence type="ECO:0000256" key="2">
    <source>
        <dbReference type="ARBA" id="ARBA00023110"/>
    </source>
</evidence>
<comment type="function">
    <text evidence="4">PPIases accelerate the folding of proteins. It catalyzes the cis-trans isomerization of proline imidic peptide bonds in oligopeptides.</text>
</comment>
<dbReference type="SUPFAM" id="SSF50891">
    <property type="entry name" value="Cyclophilin-like"/>
    <property type="match status" value="1"/>
</dbReference>
<evidence type="ECO:0000259" key="5">
    <source>
        <dbReference type="PROSITE" id="PS50072"/>
    </source>
</evidence>
<dbReference type="PROSITE" id="PS00170">
    <property type="entry name" value="CSA_PPIASE_1"/>
    <property type="match status" value="1"/>
</dbReference>
<dbReference type="PANTHER" id="PTHR43246">
    <property type="entry name" value="PEPTIDYL-PROLYL CIS-TRANS ISOMERASE CYP38, CHLOROPLASTIC"/>
    <property type="match status" value="1"/>
</dbReference>
<name>A0A450ZNT9_9GAMM</name>
<feature type="domain" description="PPIase cyclophilin-type" evidence="5">
    <location>
        <begin position="32"/>
        <end position="191"/>
    </location>
</feature>
<keyword evidence="3 4" id="KW-0413">Isomerase</keyword>
<keyword evidence="4" id="KW-0732">Signal</keyword>
<reference evidence="6" key="1">
    <citation type="submission" date="2019-02" db="EMBL/GenBank/DDBJ databases">
        <authorList>
            <person name="Gruber-Vodicka R. H."/>
            <person name="Seah K. B. B."/>
        </authorList>
    </citation>
    <scope>NUCLEOTIDE SEQUENCE</scope>
    <source>
        <strain evidence="6">BECK_BY1</strain>
    </source>
</reference>
<dbReference type="GO" id="GO:0003755">
    <property type="term" value="F:peptidyl-prolyl cis-trans isomerase activity"/>
    <property type="evidence" value="ECO:0007669"/>
    <property type="project" value="UniProtKB-UniRule"/>
</dbReference>
<dbReference type="Pfam" id="PF00160">
    <property type="entry name" value="Pro_isomerase"/>
    <property type="match status" value="1"/>
</dbReference>
<comment type="similarity">
    <text evidence="1 4">Belongs to the cyclophilin-type PPIase family.</text>
</comment>
<evidence type="ECO:0000256" key="1">
    <source>
        <dbReference type="ARBA" id="ARBA00007365"/>
    </source>
</evidence>
<dbReference type="Gene3D" id="2.40.100.10">
    <property type="entry name" value="Cyclophilin-like"/>
    <property type="match status" value="1"/>
</dbReference>
<sequence length="193" mass="21468">MSKNILSLVAAFILWNAADTATANDQPKVRMSTNYGDIVLLLDTKRAPKTVENFLRYVQDGHYDGTIFHRVITNFMIQGGGFTANYVKKPTRKPISNEANNDLKNIRGTIAMARTREPHSATAQFFINVVDNSFLDYQTSTQKGWGYAVFGRVIKGMEDVVDTIRQLPTGPDGPLAKDVPQSQVIITSVTQEK</sequence>
<dbReference type="InterPro" id="IPR020892">
    <property type="entry name" value="Cyclophilin-type_PPIase_CS"/>
</dbReference>
<gene>
    <name evidence="6" type="ORF">BECKTUN1418D_GA0071000_103216</name>
</gene>
<dbReference type="AlphaFoldDB" id="A0A450ZNT9"/>
<dbReference type="EC" id="5.2.1.8" evidence="4"/>
<accession>A0A450ZNT9</accession>
<keyword evidence="2 4" id="KW-0697">Rotamase</keyword>
<dbReference type="CDD" id="cd01920">
    <property type="entry name" value="cyclophilin_EcCYP_like"/>
    <property type="match status" value="1"/>
</dbReference>
<comment type="catalytic activity">
    <reaction evidence="4">
        <text>[protein]-peptidylproline (omega=180) = [protein]-peptidylproline (omega=0)</text>
        <dbReference type="Rhea" id="RHEA:16237"/>
        <dbReference type="Rhea" id="RHEA-COMP:10747"/>
        <dbReference type="Rhea" id="RHEA-COMP:10748"/>
        <dbReference type="ChEBI" id="CHEBI:83833"/>
        <dbReference type="ChEBI" id="CHEBI:83834"/>
        <dbReference type="EC" id="5.2.1.8"/>
    </reaction>
</comment>
<dbReference type="PRINTS" id="PR00153">
    <property type="entry name" value="CSAPPISMRASE"/>
</dbReference>
<dbReference type="InterPro" id="IPR044665">
    <property type="entry name" value="E_coli_cyclophilin_A-like"/>
</dbReference>
<dbReference type="EMBL" id="CAADFX010000032">
    <property type="protein sequence ID" value="VFK55437.1"/>
    <property type="molecule type" value="Genomic_DNA"/>
</dbReference>
<dbReference type="PROSITE" id="PS50072">
    <property type="entry name" value="CSA_PPIASE_2"/>
    <property type="match status" value="1"/>
</dbReference>
<feature type="chain" id="PRO_5018814016" description="Peptidyl-prolyl cis-trans isomerase" evidence="4">
    <location>
        <begin position="24"/>
        <end position="193"/>
    </location>
</feature>
<organism evidence="6">
    <name type="scientific">Candidatus Kentrum sp. TUN</name>
    <dbReference type="NCBI Taxonomy" id="2126343"/>
    <lineage>
        <taxon>Bacteria</taxon>
        <taxon>Pseudomonadati</taxon>
        <taxon>Pseudomonadota</taxon>
        <taxon>Gammaproteobacteria</taxon>
        <taxon>Candidatus Kentrum</taxon>
    </lineage>
</organism>
<evidence type="ECO:0000256" key="4">
    <source>
        <dbReference type="RuleBase" id="RU363019"/>
    </source>
</evidence>
<evidence type="ECO:0000256" key="3">
    <source>
        <dbReference type="ARBA" id="ARBA00023235"/>
    </source>
</evidence>
<protein>
    <recommendedName>
        <fullName evidence="4">Peptidyl-prolyl cis-trans isomerase</fullName>
        <shortName evidence="4">PPIase</shortName>
        <ecNumber evidence="4">5.2.1.8</ecNumber>
    </recommendedName>
</protein>